<feature type="transmembrane region" description="Helical" evidence="1">
    <location>
        <begin position="431"/>
        <end position="451"/>
    </location>
</feature>
<dbReference type="Gene3D" id="3.30.70.1430">
    <property type="entry name" value="Multidrug efflux transporter AcrB pore domain"/>
    <property type="match status" value="2"/>
</dbReference>
<keyword evidence="1" id="KW-0472">Membrane</keyword>
<dbReference type="OrthoDB" id="9758940at2"/>
<reference evidence="3" key="1">
    <citation type="submission" date="2016-11" db="EMBL/GenBank/DDBJ databases">
        <authorList>
            <person name="Varghese N."/>
            <person name="Submissions S."/>
        </authorList>
    </citation>
    <scope>NUCLEOTIDE SEQUENCE [LARGE SCALE GENOMIC DNA]</scope>
    <source>
        <strain evidence="3">DSM 24724</strain>
    </source>
</reference>
<feature type="transmembrane region" description="Helical" evidence="1">
    <location>
        <begin position="12"/>
        <end position="32"/>
    </location>
</feature>
<dbReference type="GO" id="GO:0005886">
    <property type="term" value="C:plasma membrane"/>
    <property type="evidence" value="ECO:0007669"/>
    <property type="project" value="TreeGrafter"/>
</dbReference>
<keyword evidence="1" id="KW-0812">Transmembrane</keyword>
<protein>
    <submittedName>
        <fullName evidence="2">Hydrophobic/amphiphilic exporter-1, HAE1 family/multidrug efflux pump</fullName>
    </submittedName>
</protein>
<dbReference type="PANTHER" id="PTHR32063:SF28">
    <property type="entry name" value="BLR2861 PROTEIN"/>
    <property type="match status" value="1"/>
</dbReference>
<dbReference type="Proteomes" id="UP000184028">
    <property type="component" value="Unassembled WGS sequence"/>
</dbReference>
<dbReference type="EMBL" id="FRBT01000001">
    <property type="protein sequence ID" value="SHL37809.1"/>
    <property type="molecule type" value="Genomic_DNA"/>
</dbReference>
<feature type="transmembrane region" description="Helical" evidence="1">
    <location>
        <begin position="463"/>
        <end position="489"/>
    </location>
</feature>
<accession>A0A1M7A5A0</accession>
<keyword evidence="1" id="KW-1133">Transmembrane helix</keyword>
<feature type="transmembrane region" description="Helical" evidence="1">
    <location>
        <begin position="881"/>
        <end position="901"/>
    </location>
</feature>
<gene>
    <name evidence="2" type="ORF">SAMN05444484_1011284</name>
</gene>
<dbReference type="PANTHER" id="PTHR32063">
    <property type="match status" value="1"/>
</dbReference>
<dbReference type="AlphaFoldDB" id="A0A1M7A5A0"/>
<dbReference type="SUPFAM" id="SSF82693">
    <property type="entry name" value="Multidrug efflux transporter AcrB pore domain, PN1, PN2, PC1 and PC2 subdomains"/>
    <property type="match status" value="3"/>
</dbReference>
<feature type="transmembrane region" description="Helical" evidence="1">
    <location>
        <begin position="856"/>
        <end position="874"/>
    </location>
</feature>
<feature type="transmembrane region" description="Helical" evidence="1">
    <location>
        <begin position="953"/>
        <end position="976"/>
    </location>
</feature>
<feature type="transmembrane region" description="Helical" evidence="1">
    <location>
        <begin position="527"/>
        <end position="547"/>
    </location>
</feature>
<dbReference type="Gene3D" id="3.30.70.1320">
    <property type="entry name" value="Multidrug efflux transporter AcrB pore domain like"/>
    <property type="match status" value="1"/>
</dbReference>
<feature type="transmembrane region" description="Helical" evidence="1">
    <location>
        <begin position="982"/>
        <end position="1010"/>
    </location>
</feature>
<dbReference type="InterPro" id="IPR027463">
    <property type="entry name" value="AcrB_DN_DC_subdom"/>
</dbReference>
<evidence type="ECO:0000256" key="1">
    <source>
        <dbReference type="SAM" id="Phobius"/>
    </source>
</evidence>
<dbReference type="STRING" id="946677.SAMN05444484_1011284"/>
<sequence length="1031" mass="114036">MSLSTTSIKRPVLTIVLNLLIILFGFIGYTFLGVREFPSIDPAQVSIRTNYTGANSDIIESQITEPLEKAVNAIDGIRNITSSSNQGSSNITIEFNLDKDLEEAANDVRDKVSQAIRSLPQDIDAPPVVSKADADSDAIISMTVQSDTRSSLELSDYAENVISQRLETIPGVSGVQIWGQKRYAMRLWIDPVKLTAYKCTVADVRTALNAQNVELPSGKLTGNNTELTVKTVGNLSKPEEFNNIIIRTDGNKIVRLSDIGGAELGPENIETKLSQSGLPMIGLAIVPMPGANYLDISAEFYKKYEALKKDLPKDIKLNIALDNTIFVKKSVHEVAETLGISIILVIIIIYLFFRDWAIAFRPLIDIPVSLIATFFIMWLFGFSINVLTLLAIVLATGLVVDDGIVVTENIFKKVEEGMSPIEAAIKGSNEIFYAVISISVTLAAVFLPVIFLEGFVGRLFREFGVVIGAAVLISAFVSLTLTPMLNAYLMKGGEQKKSKFYVRTEPFFEKLNSGYAEALARFMEKKWISFPILIACFGLIYLFFTILPKETAPYDDRSSVTMRMTTPEGSSYEYTDRFMQEISKLVDDSIPEKKVSLVITAPGFGASATNTGFIRLSLKEPDERKRSQKDIADQLTKMTKRYPDAKTSVIQQPTIAVNRRGGLPIQYVIQAPNFEKLREKIPVFMDEVGKSDVFSTTDVNLKFNKPEINVSINREKAESLGISIIDIAQTLQLSLSGQRFGYFIRNGKQYQVIGQFDQKDRAKPLDLTSMFVKNNKGELIQMDNVVNVEEQSNPPQLYHNNRYMSATVSAGLAPGKSISDGIKEMDRIKAKVLDESFTTDLSGESRDFVESSSNTSFAFGLALLLIFLILAAQFESFIDPFIIILTVPMAVAGALFSLWLFNQTWNIFSQIGTVMLIGLVTKNGILIVEFANQLREQGKPKLEAILEASEARLRPILMTSLAIALGALPIAMSLGAASTSRIGMGVVIVGGTIFSLALTLFVIPAIYVMWSKARKHYPEFDHIDEYERESK</sequence>
<dbReference type="InterPro" id="IPR001036">
    <property type="entry name" value="Acrflvin-R"/>
</dbReference>
<dbReference type="Gene3D" id="3.30.2090.10">
    <property type="entry name" value="Multidrug efflux transporter AcrB TolC docking domain, DN and DC subdomains"/>
    <property type="match status" value="2"/>
</dbReference>
<dbReference type="Pfam" id="PF00873">
    <property type="entry name" value="ACR_tran"/>
    <property type="match status" value="1"/>
</dbReference>
<evidence type="ECO:0000313" key="3">
    <source>
        <dbReference type="Proteomes" id="UP000184028"/>
    </source>
</evidence>
<dbReference type="RefSeq" id="WP_068840943.1">
    <property type="nucleotide sequence ID" value="NZ_FRBT01000001.1"/>
</dbReference>
<dbReference type="FunFam" id="3.30.70.1430:FF:000001">
    <property type="entry name" value="Efflux pump membrane transporter"/>
    <property type="match status" value="1"/>
</dbReference>
<feature type="transmembrane region" description="Helical" evidence="1">
    <location>
        <begin position="334"/>
        <end position="353"/>
    </location>
</feature>
<keyword evidence="3" id="KW-1185">Reference proteome</keyword>
<evidence type="ECO:0000313" key="2">
    <source>
        <dbReference type="EMBL" id="SHL37809.1"/>
    </source>
</evidence>
<dbReference type="SUPFAM" id="SSF82714">
    <property type="entry name" value="Multidrug efflux transporter AcrB TolC docking domain, DN and DC subdomains"/>
    <property type="match status" value="2"/>
</dbReference>
<proteinExistence type="predicted"/>
<dbReference type="GO" id="GO:0042910">
    <property type="term" value="F:xenobiotic transmembrane transporter activity"/>
    <property type="evidence" value="ECO:0007669"/>
    <property type="project" value="TreeGrafter"/>
</dbReference>
<feature type="transmembrane region" description="Helical" evidence="1">
    <location>
        <begin position="907"/>
        <end position="932"/>
    </location>
</feature>
<dbReference type="Gene3D" id="1.20.1640.10">
    <property type="entry name" value="Multidrug efflux transporter AcrB transmembrane domain"/>
    <property type="match status" value="2"/>
</dbReference>
<name>A0A1M7A5A0_9FLAO</name>
<dbReference type="Gene3D" id="3.30.70.1440">
    <property type="entry name" value="Multidrug efflux transporter AcrB pore domain"/>
    <property type="match status" value="1"/>
</dbReference>
<organism evidence="2 3">
    <name type="scientific">Flavobacterium chilense</name>
    <dbReference type="NCBI Taxonomy" id="946677"/>
    <lineage>
        <taxon>Bacteria</taxon>
        <taxon>Pseudomonadati</taxon>
        <taxon>Bacteroidota</taxon>
        <taxon>Flavobacteriia</taxon>
        <taxon>Flavobacteriales</taxon>
        <taxon>Flavobacteriaceae</taxon>
        <taxon>Flavobacterium</taxon>
    </lineage>
</organism>
<dbReference type="PRINTS" id="PR00702">
    <property type="entry name" value="ACRIFLAVINRP"/>
</dbReference>
<dbReference type="SUPFAM" id="SSF82866">
    <property type="entry name" value="Multidrug efflux transporter AcrB transmembrane domain"/>
    <property type="match status" value="2"/>
</dbReference>